<comment type="caution">
    <text evidence="3">The sequence shown here is derived from an EMBL/GenBank/DDBJ whole genome shotgun (WGS) entry which is preliminary data.</text>
</comment>
<proteinExistence type="predicted"/>
<sequence length="189" mass="19903">MSWTRALPAALAVCVLLLTGSTGCDSGGDRHTNQQQGRQESPGSRGTGESTAPVGKVLQDTDEDGRHYRQVEGARAPEVGIEVQPDTDGSWDVRLTLRHFRLSPQGAPARAVAGRGFARLYVDHAPVADLRARAHRIPAGYLPHGIHHVTARLYADDGTVWAVDGKPVERTADITASGEGSPGSGGPAS</sequence>
<organism evidence="3 4">
    <name type="scientific">Streptomyces galbus</name>
    <dbReference type="NCBI Taxonomy" id="33898"/>
    <lineage>
        <taxon>Bacteria</taxon>
        <taxon>Bacillati</taxon>
        <taxon>Actinomycetota</taxon>
        <taxon>Actinomycetes</taxon>
        <taxon>Kitasatosporales</taxon>
        <taxon>Streptomycetaceae</taxon>
        <taxon>Streptomyces</taxon>
    </lineage>
</organism>
<reference evidence="3 4" key="1">
    <citation type="submission" date="2019-04" db="EMBL/GenBank/DDBJ databases">
        <title>Streptomyces lasaliensis sp.nov., an Actinomycete isolated from soil which produces the polyether antibiotic lasalocid.</title>
        <authorList>
            <person name="Erwin G."/>
            <person name="Haber C."/>
        </authorList>
    </citation>
    <scope>NUCLEOTIDE SEQUENCE [LARGE SCALE GENOMIC DNA]</scope>
    <source>
        <strain evidence="3 4">DSM 40089</strain>
    </source>
</reference>
<evidence type="ECO:0000313" key="4">
    <source>
        <dbReference type="Proteomes" id="UP000308632"/>
    </source>
</evidence>
<evidence type="ECO:0000256" key="1">
    <source>
        <dbReference type="SAM" id="MobiDB-lite"/>
    </source>
</evidence>
<feature type="compositionally biased region" description="Polar residues" evidence="1">
    <location>
        <begin position="33"/>
        <end position="50"/>
    </location>
</feature>
<dbReference type="PROSITE" id="PS51257">
    <property type="entry name" value="PROKAR_LIPOPROTEIN"/>
    <property type="match status" value="1"/>
</dbReference>
<dbReference type="Proteomes" id="UP000308632">
    <property type="component" value="Unassembled WGS sequence"/>
</dbReference>
<dbReference type="AlphaFoldDB" id="A0A4V6AXD3"/>
<feature type="chain" id="PRO_5039552686" description="Nuclear transport factor 2 family protein" evidence="2">
    <location>
        <begin position="27"/>
        <end position="189"/>
    </location>
</feature>
<evidence type="ECO:0000256" key="2">
    <source>
        <dbReference type="SAM" id="SignalP"/>
    </source>
</evidence>
<evidence type="ECO:0000313" key="3">
    <source>
        <dbReference type="EMBL" id="TKT07333.1"/>
    </source>
</evidence>
<evidence type="ECO:0008006" key="5">
    <source>
        <dbReference type="Google" id="ProtNLM"/>
    </source>
</evidence>
<dbReference type="EMBL" id="SZPR01000018">
    <property type="protein sequence ID" value="TKT07333.1"/>
    <property type="molecule type" value="Genomic_DNA"/>
</dbReference>
<dbReference type="RefSeq" id="WP_137302095.1">
    <property type="nucleotide sequence ID" value="NZ_BMVD01000005.1"/>
</dbReference>
<feature type="signal peptide" evidence="2">
    <location>
        <begin position="1"/>
        <end position="26"/>
    </location>
</feature>
<gene>
    <name evidence="3" type="ORF">E4U92_21600</name>
</gene>
<accession>A0A4V6AXD3</accession>
<protein>
    <recommendedName>
        <fullName evidence="5">Nuclear transport factor 2 family protein</fullName>
    </recommendedName>
</protein>
<feature type="region of interest" description="Disordered" evidence="1">
    <location>
        <begin position="24"/>
        <end position="63"/>
    </location>
</feature>
<name>A0A4V6AXD3_STRGB</name>
<keyword evidence="2" id="KW-0732">Signal</keyword>